<name>A0A381Q5V8_9ZZZZ</name>
<sequence>VKLLHLFFDQVEIVLRQQMKVSLEGHVPILRVPTLHVFQPRGQQVGVHELFVLQDHAGFQLDMVRKAGTALIDPDRLLCFVERRHGSGGGGEATKVGDIQEDAVAFGDPLDLPAVLGFETK</sequence>
<accession>A0A381Q5V8</accession>
<proteinExistence type="predicted"/>
<dbReference type="AlphaFoldDB" id="A0A381Q5V8"/>
<feature type="non-terminal residue" evidence="1">
    <location>
        <position position="1"/>
    </location>
</feature>
<dbReference type="EMBL" id="UINC01001205">
    <property type="protein sequence ID" value="SUZ74254.1"/>
    <property type="molecule type" value="Genomic_DNA"/>
</dbReference>
<gene>
    <name evidence="1" type="ORF">METZ01_LOCUS27108</name>
</gene>
<reference evidence="1" key="1">
    <citation type="submission" date="2018-05" db="EMBL/GenBank/DDBJ databases">
        <authorList>
            <person name="Lanie J.A."/>
            <person name="Ng W.-L."/>
            <person name="Kazmierczak K.M."/>
            <person name="Andrzejewski T.M."/>
            <person name="Davidsen T.M."/>
            <person name="Wayne K.J."/>
            <person name="Tettelin H."/>
            <person name="Glass J.I."/>
            <person name="Rusch D."/>
            <person name="Podicherti R."/>
            <person name="Tsui H.-C.T."/>
            <person name="Winkler M.E."/>
        </authorList>
    </citation>
    <scope>NUCLEOTIDE SEQUENCE</scope>
</reference>
<organism evidence="1">
    <name type="scientific">marine metagenome</name>
    <dbReference type="NCBI Taxonomy" id="408172"/>
    <lineage>
        <taxon>unclassified sequences</taxon>
        <taxon>metagenomes</taxon>
        <taxon>ecological metagenomes</taxon>
    </lineage>
</organism>
<protein>
    <submittedName>
        <fullName evidence="1">Uncharacterized protein</fullName>
    </submittedName>
</protein>
<evidence type="ECO:0000313" key="1">
    <source>
        <dbReference type="EMBL" id="SUZ74254.1"/>
    </source>
</evidence>